<dbReference type="GO" id="GO:0004064">
    <property type="term" value="F:arylesterase activity"/>
    <property type="evidence" value="ECO:0007669"/>
    <property type="project" value="UniProtKB-UniRule"/>
</dbReference>
<feature type="binding site" evidence="6">
    <location>
        <position position="220"/>
    </location>
    <ligand>
        <name>Ca(2+)</name>
        <dbReference type="ChEBI" id="CHEBI:29108"/>
        <label>1</label>
        <note>catalytic</note>
    </ligand>
</feature>
<feature type="disulfide bond" description="In form B" evidence="7">
    <location>
        <begin position="40"/>
        <end position="353"/>
    </location>
</feature>
<dbReference type="Gene3D" id="2.120.10.30">
    <property type="entry name" value="TolB, C-terminal domain"/>
    <property type="match status" value="1"/>
</dbReference>
<dbReference type="SUPFAM" id="SSF63829">
    <property type="entry name" value="Calcium-dependent phosphotriesterase"/>
    <property type="match status" value="1"/>
</dbReference>
<protein>
    <recommendedName>
        <fullName evidence="8">Paraoxonase</fullName>
        <ecNumber evidence="8">3.1.1.2</ecNumber>
    </recommendedName>
</protein>
<feature type="binding site" evidence="6">
    <location>
        <position position="266"/>
    </location>
    <ligand>
        <name>Ca(2+)</name>
        <dbReference type="ChEBI" id="CHEBI:29108"/>
        <label>1</label>
        <note>catalytic</note>
    </ligand>
</feature>
<keyword evidence="9" id="KW-0472">Membrane</keyword>
<proteinExistence type="inferred from homology"/>
<dbReference type="GO" id="GO:0046872">
    <property type="term" value="F:metal ion binding"/>
    <property type="evidence" value="ECO:0007669"/>
    <property type="project" value="UniProtKB-KW"/>
</dbReference>
<feature type="binding site" evidence="6">
    <location>
        <position position="51"/>
    </location>
    <ligand>
        <name>Ca(2+)</name>
        <dbReference type="ChEBI" id="CHEBI:29108"/>
        <label>1</label>
        <note>catalytic</note>
    </ligand>
</feature>
<feature type="binding site" evidence="6">
    <location>
        <position position="265"/>
    </location>
    <ligand>
        <name>Ca(2+)</name>
        <dbReference type="ChEBI" id="CHEBI:29108"/>
        <label>1</label>
        <note>catalytic</note>
    </ligand>
</feature>
<evidence type="ECO:0000256" key="9">
    <source>
        <dbReference type="SAM" id="Phobius"/>
    </source>
</evidence>
<keyword evidence="9" id="KW-1133">Transmembrane helix</keyword>
<dbReference type="EC" id="3.1.1.2" evidence="8"/>
<feature type="transmembrane region" description="Helical" evidence="9">
    <location>
        <begin position="6"/>
        <end position="26"/>
    </location>
</feature>
<evidence type="ECO:0000313" key="11">
    <source>
        <dbReference type="WBParaSite" id="PSAMB.scaffold432size51461.g5702.t1"/>
    </source>
</evidence>
<keyword evidence="2 8" id="KW-0378">Hydrolase</keyword>
<evidence type="ECO:0000256" key="7">
    <source>
        <dbReference type="PIRSR" id="PIRSR602640-3"/>
    </source>
</evidence>
<keyword evidence="4 8" id="KW-0325">Glycoprotein</keyword>
<dbReference type="PANTHER" id="PTHR11799">
    <property type="entry name" value="PARAOXONASE"/>
    <property type="match status" value="1"/>
</dbReference>
<dbReference type="InterPro" id="IPR051288">
    <property type="entry name" value="Serum_paraoxonase/arylesterase"/>
</dbReference>
<evidence type="ECO:0000256" key="8">
    <source>
        <dbReference type="RuleBase" id="RU368025"/>
    </source>
</evidence>
<dbReference type="Proteomes" id="UP000887566">
    <property type="component" value="Unplaced"/>
</dbReference>
<feature type="binding site" evidence="6">
    <location>
        <position position="164"/>
    </location>
    <ligand>
        <name>Ca(2+)</name>
        <dbReference type="ChEBI" id="CHEBI:29108"/>
        <label>1</label>
        <note>catalytic</note>
    </ligand>
</feature>
<dbReference type="PROSITE" id="PS51257">
    <property type="entry name" value="PROKAR_LIPOPROTEIN"/>
    <property type="match status" value="1"/>
</dbReference>
<dbReference type="AlphaFoldDB" id="A0A914WJA8"/>
<dbReference type="InterPro" id="IPR002640">
    <property type="entry name" value="Arylesterase"/>
</dbReference>
<evidence type="ECO:0000256" key="2">
    <source>
        <dbReference type="ARBA" id="ARBA00022801"/>
    </source>
</evidence>
<evidence type="ECO:0000256" key="1">
    <source>
        <dbReference type="ARBA" id="ARBA00008595"/>
    </source>
</evidence>
<keyword evidence="3 7" id="KW-1015">Disulfide bond</keyword>
<evidence type="ECO:0000256" key="5">
    <source>
        <dbReference type="PIRSR" id="PIRSR602640-1"/>
    </source>
</evidence>
<evidence type="ECO:0000256" key="6">
    <source>
        <dbReference type="PIRSR" id="PIRSR602640-2"/>
    </source>
</evidence>
<comment type="similarity">
    <text evidence="1 8">Belongs to the paraoxonase family.</text>
</comment>
<keyword evidence="6 8" id="KW-0106">Calcium</keyword>
<feature type="binding site" evidence="6">
    <location>
        <position position="114"/>
    </location>
    <ligand>
        <name>Ca(2+)</name>
        <dbReference type="ChEBI" id="CHEBI:29108"/>
        <label>1</label>
        <note>catalytic</note>
    </ligand>
</feature>
<feature type="binding site" evidence="6">
    <location>
        <position position="165"/>
    </location>
    <ligand>
        <name>Ca(2+)</name>
        <dbReference type="ChEBI" id="CHEBI:29108"/>
        <label>1</label>
        <note>catalytic</note>
    </ligand>
</feature>
<dbReference type="Pfam" id="PF01731">
    <property type="entry name" value="Arylesterase"/>
    <property type="match status" value="1"/>
</dbReference>
<sequence>MGLKKVVTWVILALGCSTFIKVLLMLDLNKRVYNHVPGPCRLVEGIDNGSEDIELVSELGVAFITSGLVFMDEERREKVKGGIFLYDFSKRDFKAIRLPIEGDFDKASFSPHGISAFVSKKRVTLYVINHPPGGHTVEVFTFNKEKRSLTFVKTISDPLFTCPNDLTVVGADRFFITNYCYFYNKWLHKLEAVLQLNLGSILFYDGKKATAVESWSLTPNGISVHPNLTYLYVASPMGEVIKVYKLAKDMSIEKHTEVSLLSSPDNMFIDPNNGDIWVGCHPVGHEVMKHLEDPKNTRSSSQVLKIRMQEGHKSWVITEPYANDGATISGSSAAVYHEQQMLIGTVYHKLLQCDVINPDIV</sequence>
<dbReference type="InterPro" id="IPR011042">
    <property type="entry name" value="6-blade_b-propeller_TolB-like"/>
</dbReference>
<comment type="catalytic activity">
    <reaction evidence="8">
        <text>a phenyl acetate + H2O = a phenol + acetate + H(+)</text>
        <dbReference type="Rhea" id="RHEA:17309"/>
        <dbReference type="ChEBI" id="CHEBI:15377"/>
        <dbReference type="ChEBI" id="CHEBI:15378"/>
        <dbReference type="ChEBI" id="CHEBI:30089"/>
        <dbReference type="ChEBI" id="CHEBI:33853"/>
        <dbReference type="ChEBI" id="CHEBI:140310"/>
        <dbReference type="EC" id="3.1.1.2"/>
    </reaction>
</comment>
<dbReference type="PANTHER" id="PTHR11799:SF28">
    <property type="entry name" value="MECHANOSENSORY ABNORMALITY PROTEIN 6"/>
    <property type="match status" value="1"/>
</dbReference>
<feature type="active site" description="Proton acceptor" evidence="5">
    <location>
        <position position="112"/>
    </location>
</feature>
<dbReference type="WBParaSite" id="PSAMB.scaffold432size51461.g5702.t1">
    <property type="protein sequence ID" value="PSAMB.scaffold432size51461.g5702.t1"/>
    <property type="gene ID" value="PSAMB.scaffold432size51461.g5702"/>
</dbReference>
<name>A0A914WJA8_9BILA</name>
<feature type="binding site" evidence="6">
    <location>
        <position position="52"/>
    </location>
    <ligand>
        <name>Ca(2+)</name>
        <dbReference type="ChEBI" id="CHEBI:29108"/>
        <label>1</label>
        <note>catalytic</note>
    </ligand>
</feature>
<dbReference type="PRINTS" id="PR01785">
    <property type="entry name" value="PARAOXONASE"/>
</dbReference>
<reference evidence="11" key="1">
    <citation type="submission" date="2022-11" db="UniProtKB">
        <authorList>
            <consortium name="WormBaseParasite"/>
        </authorList>
    </citation>
    <scope>IDENTIFICATION</scope>
</reference>
<keyword evidence="9" id="KW-0812">Transmembrane</keyword>
<evidence type="ECO:0000313" key="10">
    <source>
        <dbReference type="Proteomes" id="UP000887566"/>
    </source>
</evidence>
<evidence type="ECO:0000256" key="3">
    <source>
        <dbReference type="ARBA" id="ARBA00023157"/>
    </source>
</evidence>
<comment type="cofactor">
    <cofactor evidence="6 8">
        <name>Ca(2+)</name>
        <dbReference type="ChEBI" id="CHEBI:29108"/>
    </cofactor>
    <text evidence="6 8">Binds 2 calcium ions per subunit.</text>
</comment>
<keyword evidence="6 8" id="KW-0479">Metal-binding</keyword>
<evidence type="ECO:0000256" key="4">
    <source>
        <dbReference type="ARBA" id="ARBA00023180"/>
    </source>
</evidence>
<organism evidence="10 11">
    <name type="scientific">Plectus sambesii</name>
    <dbReference type="NCBI Taxonomy" id="2011161"/>
    <lineage>
        <taxon>Eukaryota</taxon>
        <taxon>Metazoa</taxon>
        <taxon>Ecdysozoa</taxon>
        <taxon>Nematoda</taxon>
        <taxon>Chromadorea</taxon>
        <taxon>Plectida</taxon>
        <taxon>Plectina</taxon>
        <taxon>Plectoidea</taxon>
        <taxon>Plectidae</taxon>
        <taxon>Plectus</taxon>
    </lineage>
</organism>
<accession>A0A914WJA8</accession>
<keyword evidence="10" id="KW-1185">Reference proteome</keyword>